<evidence type="ECO:0000256" key="12">
    <source>
        <dbReference type="ARBA" id="ARBA00023136"/>
    </source>
</evidence>
<dbReference type="InterPro" id="IPR050121">
    <property type="entry name" value="Cytochrome_P450_monoxygenase"/>
</dbReference>
<dbReference type="GO" id="GO:0016705">
    <property type="term" value="F:oxidoreductase activity, acting on paired donors, with incorporation or reduction of molecular oxygen"/>
    <property type="evidence" value="ECO:0007669"/>
    <property type="project" value="InterPro"/>
</dbReference>
<evidence type="ECO:0000256" key="10">
    <source>
        <dbReference type="ARBA" id="ARBA00023004"/>
    </source>
</evidence>
<comment type="cofactor">
    <cofactor evidence="1 13">
        <name>heme</name>
        <dbReference type="ChEBI" id="CHEBI:30413"/>
    </cofactor>
</comment>
<dbReference type="InterPro" id="IPR001128">
    <property type="entry name" value="Cyt_P450"/>
</dbReference>
<dbReference type="InterPro" id="IPR002403">
    <property type="entry name" value="Cyt_P450_E_grp-IV"/>
</dbReference>
<dbReference type="GO" id="GO:0016020">
    <property type="term" value="C:membrane"/>
    <property type="evidence" value="ECO:0007669"/>
    <property type="project" value="UniProtKB-SubCell"/>
</dbReference>
<keyword evidence="10 13" id="KW-0408">Iron</keyword>
<dbReference type="GO" id="GO:0020037">
    <property type="term" value="F:heme binding"/>
    <property type="evidence" value="ECO:0007669"/>
    <property type="project" value="InterPro"/>
</dbReference>
<keyword evidence="5 13" id="KW-0349">Heme</keyword>
<sequence length="518" mass="58782">MHFRVNSTIKDLPGPPPNHWFWGNLKEIQRHDAAVLHEKWVQEYGRTYKYKMLFGRQRLFTMDTKALNHILMNHYVYQKPEVARYQLSQILGEGVLVTEEDAHKLQRKIMNPAFGPAQIRELTQIFVDKSVELKDIWTNQIVNAETGVARIDVLSWLSRTALDVIGLAGFNYRFNALTDSSDELSQAFSVMFGNPNGDRIRMWALAQLLVPILRNLPTQEQPGFKAAKRTMTRIARQLLRESKLSMQGNGVEFEKLEDPGNGKERDLLSLLVRSNMSGGEHGQTMSDEDVLARESHSLSNHKTATTWALFALVQNPTIQHKLRQELSTLSTDNPSMDELNSLQYLDHVVRETLRLHAPVTASMRVAVKDDVIPLGESFVDRKGVRRDSIEVKKGQTIFVPILAINRDKSLWGEDALEFRPERWDNIPSAVSSIPGVWSNLLTFLGGGRACIGYRFSLVEMKSLLFTLVRTFEFEAAVPVEDVTARAVAVVQRPTLKSEKEKGSQLPLLVRLYQPEKAA</sequence>
<dbReference type="SUPFAM" id="SSF48264">
    <property type="entry name" value="Cytochrome P450"/>
    <property type="match status" value="1"/>
</dbReference>
<dbReference type="PRINTS" id="PR00465">
    <property type="entry name" value="EP450IV"/>
</dbReference>
<keyword evidence="9" id="KW-0560">Oxidoreductase</keyword>
<keyword evidence="11" id="KW-0503">Monooxygenase</keyword>
<evidence type="ECO:0000256" key="3">
    <source>
        <dbReference type="ARBA" id="ARBA00004721"/>
    </source>
</evidence>
<dbReference type="EMBL" id="MU806081">
    <property type="protein sequence ID" value="KAJ3840379.1"/>
    <property type="molecule type" value="Genomic_DNA"/>
</dbReference>
<dbReference type="PRINTS" id="PR00385">
    <property type="entry name" value="P450"/>
</dbReference>
<evidence type="ECO:0000256" key="8">
    <source>
        <dbReference type="ARBA" id="ARBA00022989"/>
    </source>
</evidence>
<dbReference type="GO" id="GO:0004497">
    <property type="term" value="F:monooxygenase activity"/>
    <property type="evidence" value="ECO:0007669"/>
    <property type="project" value="UniProtKB-KW"/>
</dbReference>
<feature type="binding site" description="axial binding residue" evidence="13">
    <location>
        <position position="450"/>
    </location>
    <ligand>
        <name>heme</name>
        <dbReference type="ChEBI" id="CHEBI:30413"/>
    </ligand>
    <ligandPart>
        <name>Fe</name>
        <dbReference type="ChEBI" id="CHEBI:18248"/>
    </ligandPart>
</feature>
<reference evidence="14" key="1">
    <citation type="submission" date="2022-08" db="EMBL/GenBank/DDBJ databases">
        <authorList>
            <consortium name="DOE Joint Genome Institute"/>
            <person name="Min B."/>
            <person name="Riley R."/>
            <person name="Sierra-Patev S."/>
            <person name="Naranjo-Ortiz M."/>
            <person name="Looney B."/>
            <person name="Konkel Z."/>
            <person name="Slot J.C."/>
            <person name="Sakamoto Y."/>
            <person name="Steenwyk J.L."/>
            <person name="Rokas A."/>
            <person name="Carro J."/>
            <person name="Camarero S."/>
            <person name="Ferreira P."/>
            <person name="Molpeceres G."/>
            <person name="Ruiz-Duenas F.J."/>
            <person name="Serrano A."/>
            <person name="Henrissat B."/>
            <person name="Drula E."/>
            <person name="Hughes K.W."/>
            <person name="Mata J.L."/>
            <person name="Ishikawa N.K."/>
            <person name="Vargas-Isla R."/>
            <person name="Ushijima S."/>
            <person name="Smith C.A."/>
            <person name="Ahrendt S."/>
            <person name="Andreopoulos W."/>
            <person name="He G."/>
            <person name="Labutti K."/>
            <person name="Lipzen A."/>
            <person name="Ng V."/>
            <person name="Sandor L."/>
            <person name="Barry K."/>
            <person name="Martinez A.T."/>
            <person name="Xiao Y."/>
            <person name="Gibbons J.G."/>
            <person name="Terashima K."/>
            <person name="Hibbett D.S."/>
            <person name="Grigoriev I.V."/>
        </authorList>
    </citation>
    <scope>NUCLEOTIDE SEQUENCE</scope>
    <source>
        <strain evidence="14">TFB9207</strain>
    </source>
</reference>
<keyword evidence="15" id="KW-1185">Reference proteome</keyword>
<evidence type="ECO:0000313" key="15">
    <source>
        <dbReference type="Proteomes" id="UP001163846"/>
    </source>
</evidence>
<dbReference type="GO" id="GO:0005506">
    <property type="term" value="F:iron ion binding"/>
    <property type="evidence" value="ECO:0007669"/>
    <property type="project" value="InterPro"/>
</dbReference>
<dbReference type="PANTHER" id="PTHR24305:SF166">
    <property type="entry name" value="CYTOCHROME P450 12A4, MITOCHONDRIAL-RELATED"/>
    <property type="match status" value="1"/>
</dbReference>
<accession>A0AA38PCH6</accession>
<evidence type="ECO:0000256" key="4">
    <source>
        <dbReference type="ARBA" id="ARBA00010617"/>
    </source>
</evidence>
<organism evidence="14 15">
    <name type="scientific">Lentinula raphanica</name>
    <dbReference type="NCBI Taxonomy" id="153919"/>
    <lineage>
        <taxon>Eukaryota</taxon>
        <taxon>Fungi</taxon>
        <taxon>Dikarya</taxon>
        <taxon>Basidiomycota</taxon>
        <taxon>Agaricomycotina</taxon>
        <taxon>Agaricomycetes</taxon>
        <taxon>Agaricomycetidae</taxon>
        <taxon>Agaricales</taxon>
        <taxon>Marasmiineae</taxon>
        <taxon>Omphalotaceae</taxon>
        <taxon>Lentinula</taxon>
    </lineage>
</organism>
<comment type="caution">
    <text evidence="14">The sequence shown here is derived from an EMBL/GenBank/DDBJ whole genome shotgun (WGS) entry which is preliminary data.</text>
</comment>
<dbReference type="Gene3D" id="1.10.630.10">
    <property type="entry name" value="Cytochrome P450"/>
    <property type="match status" value="1"/>
</dbReference>
<comment type="pathway">
    <text evidence="3">Secondary metabolite biosynthesis; terpenoid biosynthesis.</text>
</comment>
<dbReference type="AlphaFoldDB" id="A0AA38PCH6"/>
<keyword evidence="12" id="KW-0472">Membrane</keyword>
<dbReference type="PANTHER" id="PTHR24305">
    <property type="entry name" value="CYTOCHROME P450"/>
    <property type="match status" value="1"/>
</dbReference>
<evidence type="ECO:0000256" key="5">
    <source>
        <dbReference type="ARBA" id="ARBA00022617"/>
    </source>
</evidence>
<dbReference type="Proteomes" id="UP001163846">
    <property type="component" value="Unassembled WGS sequence"/>
</dbReference>
<evidence type="ECO:0000256" key="9">
    <source>
        <dbReference type="ARBA" id="ARBA00023002"/>
    </source>
</evidence>
<proteinExistence type="inferred from homology"/>
<evidence type="ECO:0000256" key="13">
    <source>
        <dbReference type="PIRSR" id="PIRSR602403-1"/>
    </source>
</evidence>
<evidence type="ECO:0000256" key="1">
    <source>
        <dbReference type="ARBA" id="ARBA00001971"/>
    </source>
</evidence>
<comment type="similarity">
    <text evidence="4">Belongs to the cytochrome P450 family.</text>
</comment>
<keyword evidence="7 13" id="KW-0479">Metal-binding</keyword>
<evidence type="ECO:0000256" key="11">
    <source>
        <dbReference type="ARBA" id="ARBA00023033"/>
    </source>
</evidence>
<comment type="subcellular location">
    <subcellularLocation>
        <location evidence="2">Membrane</location>
    </subcellularLocation>
</comment>
<name>A0AA38PCH6_9AGAR</name>
<evidence type="ECO:0000256" key="2">
    <source>
        <dbReference type="ARBA" id="ARBA00004370"/>
    </source>
</evidence>
<evidence type="ECO:0000256" key="6">
    <source>
        <dbReference type="ARBA" id="ARBA00022692"/>
    </source>
</evidence>
<dbReference type="Pfam" id="PF00067">
    <property type="entry name" value="p450"/>
    <property type="match status" value="1"/>
</dbReference>
<keyword evidence="8" id="KW-1133">Transmembrane helix</keyword>
<protein>
    <submittedName>
        <fullName evidence="14">Cytochrome P450</fullName>
    </submittedName>
</protein>
<dbReference type="InterPro" id="IPR036396">
    <property type="entry name" value="Cyt_P450_sf"/>
</dbReference>
<evidence type="ECO:0000313" key="14">
    <source>
        <dbReference type="EMBL" id="KAJ3840379.1"/>
    </source>
</evidence>
<keyword evidence="6" id="KW-0812">Transmembrane</keyword>
<evidence type="ECO:0000256" key="7">
    <source>
        <dbReference type="ARBA" id="ARBA00022723"/>
    </source>
</evidence>
<dbReference type="CDD" id="cd11069">
    <property type="entry name" value="CYP_FUM15-like"/>
    <property type="match status" value="1"/>
</dbReference>
<gene>
    <name evidence="14" type="ORF">F5878DRAFT_533804</name>
</gene>